<comment type="caution">
    <text evidence="3">The sequence shown here is derived from an EMBL/GenBank/DDBJ whole genome shotgun (WGS) entry which is preliminary data.</text>
</comment>
<gene>
    <name evidence="3" type="ORF">NLJ89_g9742</name>
</gene>
<name>A0A9W8MST3_9AGAR</name>
<dbReference type="GO" id="GO:0003677">
    <property type="term" value="F:DNA binding"/>
    <property type="evidence" value="ECO:0007669"/>
    <property type="project" value="InterPro"/>
</dbReference>
<keyword evidence="1" id="KW-0539">Nucleus</keyword>
<evidence type="ECO:0000259" key="2">
    <source>
        <dbReference type="SMART" id="SM00906"/>
    </source>
</evidence>
<organism evidence="3 4">
    <name type="scientific">Agrocybe chaxingu</name>
    <dbReference type="NCBI Taxonomy" id="84603"/>
    <lineage>
        <taxon>Eukaryota</taxon>
        <taxon>Fungi</taxon>
        <taxon>Dikarya</taxon>
        <taxon>Basidiomycota</taxon>
        <taxon>Agaricomycotina</taxon>
        <taxon>Agaricomycetes</taxon>
        <taxon>Agaricomycetidae</taxon>
        <taxon>Agaricales</taxon>
        <taxon>Agaricineae</taxon>
        <taxon>Strophariaceae</taxon>
        <taxon>Agrocybe</taxon>
    </lineage>
</organism>
<evidence type="ECO:0000256" key="1">
    <source>
        <dbReference type="ARBA" id="ARBA00023242"/>
    </source>
</evidence>
<dbReference type="Proteomes" id="UP001148786">
    <property type="component" value="Unassembled WGS sequence"/>
</dbReference>
<feature type="domain" description="Xylanolytic transcriptional activator regulatory" evidence="2">
    <location>
        <begin position="306"/>
        <end position="377"/>
    </location>
</feature>
<evidence type="ECO:0000313" key="3">
    <source>
        <dbReference type="EMBL" id="KAJ3500551.1"/>
    </source>
</evidence>
<dbReference type="EMBL" id="JANKHO010001584">
    <property type="protein sequence ID" value="KAJ3500551.1"/>
    <property type="molecule type" value="Genomic_DNA"/>
</dbReference>
<keyword evidence="4" id="KW-1185">Reference proteome</keyword>
<dbReference type="PANTHER" id="PTHR46910:SF38">
    <property type="entry name" value="ZN(2)-C6 FUNGAL-TYPE DOMAIN-CONTAINING PROTEIN"/>
    <property type="match status" value="1"/>
</dbReference>
<dbReference type="OrthoDB" id="4456959at2759"/>
<dbReference type="CDD" id="cd12148">
    <property type="entry name" value="fungal_TF_MHR"/>
    <property type="match status" value="1"/>
</dbReference>
<sequence>MLLNPLGAPLRNGTAILTYGAPPTERSDSYVSNLENRIERLDDVLRRLCPDDMNYDDWIDSLNEDQTRTPTPATMLFPPRSLFQPEPFENIAKAIRISTSHDSPDSLGRLEEDDDPMVIASSSLHTKRFFGKSSPEVLVRTALTMKKLYAGMHHSADQPILSKRREEFWAPRPWERKAEASVPRQKYDFPSSDLAVTLTDLYFEHANLYHPLLHRPSFERSVREGQHYHDEGFAEVYLIVCAIGSRYSEDPRVRMDGFASQHSAGWKFFNQVECKTSFLALPSLYEVQSYCLTIYFILFSSTPQATWPLIAIAIRLVQDVGVHRRKATAPTAEDELWKRVFWFLLYLDRMVCLYLGRSLTLHDEDFDVDYPIDCDDEYWEHPDPQQRFVQPPNKPSLVTAYILQLKLIKILGACNQALYPLKKIFNHLGLASAEVKSRIVPELDSSVNTWLETVPSHLRWDPNRPSDKFFHQSVLLHALCCYTRIFIHRSFFTPPNAQMSTRNFPSLEICSAAARSCINVADIQLQRGVPLSPIVQVTSFTSAILILVGIWAGKKSGSSGPSALEEHPDMETVRTAIRIFKQTEGAWLQAGKFWDVLSGLSYTREPAKELSRDIGMSLSCTGYPQAPRQDVHTGLLAAPTSGDLGLWACSSSSLPLETNLEDSELKLAKDQLLPFELFTPSSFINDVDASMIGLERQRHLGAGGDRTNNYAVLGDELDLLATCGDVNWQAYVARLWQ</sequence>
<dbReference type="GO" id="GO:0006351">
    <property type="term" value="P:DNA-templated transcription"/>
    <property type="evidence" value="ECO:0007669"/>
    <property type="project" value="InterPro"/>
</dbReference>
<dbReference type="GO" id="GO:0003700">
    <property type="term" value="F:DNA-binding transcription factor activity"/>
    <property type="evidence" value="ECO:0007669"/>
    <property type="project" value="InterPro"/>
</dbReference>
<dbReference type="GO" id="GO:0008270">
    <property type="term" value="F:zinc ion binding"/>
    <property type="evidence" value="ECO:0007669"/>
    <property type="project" value="InterPro"/>
</dbReference>
<proteinExistence type="predicted"/>
<dbReference type="SMART" id="SM00906">
    <property type="entry name" value="Fungal_trans"/>
    <property type="match status" value="1"/>
</dbReference>
<dbReference type="Pfam" id="PF04082">
    <property type="entry name" value="Fungal_trans"/>
    <property type="match status" value="1"/>
</dbReference>
<dbReference type="AlphaFoldDB" id="A0A9W8MST3"/>
<accession>A0A9W8MST3</accession>
<dbReference type="InterPro" id="IPR050987">
    <property type="entry name" value="AtrR-like"/>
</dbReference>
<protein>
    <recommendedName>
        <fullName evidence="2">Xylanolytic transcriptional activator regulatory domain-containing protein</fullName>
    </recommendedName>
</protein>
<reference evidence="3" key="1">
    <citation type="submission" date="2022-07" db="EMBL/GenBank/DDBJ databases">
        <title>Genome Sequence of Agrocybe chaxingu.</title>
        <authorList>
            <person name="Buettner E."/>
        </authorList>
    </citation>
    <scope>NUCLEOTIDE SEQUENCE</scope>
    <source>
        <strain evidence="3">MP-N11</strain>
    </source>
</reference>
<evidence type="ECO:0000313" key="4">
    <source>
        <dbReference type="Proteomes" id="UP001148786"/>
    </source>
</evidence>
<dbReference type="PANTHER" id="PTHR46910">
    <property type="entry name" value="TRANSCRIPTION FACTOR PDR1"/>
    <property type="match status" value="1"/>
</dbReference>
<dbReference type="InterPro" id="IPR007219">
    <property type="entry name" value="XnlR_reg_dom"/>
</dbReference>